<evidence type="ECO:0000313" key="2">
    <source>
        <dbReference type="Proteomes" id="UP001057402"/>
    </source>
</evidence>
<comment type="caution">
    <text evidence="1">The sequence shown here is derived from an EMBL/GenBank/DDBJ whole genome shotgun (WGS) entry which is preliminary data.</text>
</comment>
<dbReference type="EMBL" id="CM042889">
    <property type="protein sequence ID" value="KAI4321413.1"/>
    <property type="molecule type" value="Genomic_DNA"/>
</dbReference>
<proteinExistence type="predicted"/>
<accession>A0ACB9MBM2</accession>
<dbReference type="Proteomes" id="UP001057402">
    <property type="component" value="Chromosome 10"/>
</dbReference>
<evidence type="ECO:0000313" key="1">
    <source>
        <dbReference type="EMBL" id="KAI4321413.1"/>
    </source>
</evidence>
<reference evidence="2" key="1">
    <citation type="journal article" date="2023" name="Front. Plant Sci.">
        <title>Chromosomal-level genome assembly of Melastoma candidum provides insights into trichome evolution.</title>
        <authorList>
            <person name="Zhong Y."/>
            <person name="Wu W."/>
            <person name="Sun C."/>
            <person name="Zou P."/>
            <person name="Liu Y."/>
            <person name="Dai S."/>
            <person name="Zhou R."/>
        </authorList>
    </citation>
    <scope>NUCLEOTIDE SEQUENCE [LARGE SCALE GENOMIC DNA]</scope>
</reference>
<keyword evidence="2" id="KW-1185">Reference proteome</keyword>
<name>A0ACB9MBM2_9MYRT</name>
<organism evidence="1 2">
    <name type="scientific">Melastoma candidum</name>
    <dbReference type="NCBI Taxonomy" id="119954"/>
    <lineage>
        <taxon>Eukaryota</taxon>
        <taxon>Viridiplantae</taxon>
        <taxon>Streptophyta</taxon>
        <taxon>Embryophyta</taxon>
        <taxon>Tracheophyta</taxon>
        <taxon>Spermatophyta</taxon>
        <taxon>Magnoliopsida</taxon>
        <taxon>eudicotyledons</taxon>
        <taxon>Gunneridae</taxon>
        <taxon>Pentapetalae</taxon>
        <taxon>rosids</taxon>
        <taxon>malvids</taxon>
        <taxon>Myrtales</taxon>
        <taxon>Melastomataceae</taxon>
        <taxon>Melastomatoideae</taxon>
        <taxon>Melastomateae</taxon>
        <taxon>Melastoma</taxon>
    </lineage>
</organism>
<sequence>MMVGYDRLWSKHRWRSGGGTRRRSTKDDLCLDGRCKSHPGHLQSPGVCSLCLNEKLSQIQRSLSSRPPRAGSSVASRASSISSSLSSFYSCSSATLASSPSRTHGPDRRVPGVKGRGRRSRGRFGFGFPGRNRTKASSSSDAAVAEDDRIHEDDHVGGSKKRSRCWWKLVHPGSKEAAPAAARRLVM</sequence>
<protein>
    <submittedName>
        <fullName evidence="1">Uncharacterized protein</fullName>
    </submittedName>
</protein>
<gene>
    <name evidence="1" type="ORF">MLD38_034796</name>
</gene>